<dbReference type="AlphaFoldDB" id="A0AA40AVI3"/>
<protein>
    <submittedName>
        <fullName evidence="1">Uncharacterized protein</fullName>
    </submittedName>
</protein>
<evidence type="ECO:0000313" key="2">
    <source>
        <dbReference type="Proteomes" id="UP001172101"/>
    </source>
</evidence>
<sequence>MPAESSTSASAFAILSIHKNDSLRFLQFPDDIHTNIQPVILATWPLGIQSSGPYAESYQHKLKGKPFGWTNEQEVVGGFRVMRNVLAFLHEQSWQLVTPLVCSRKHGAKDTLIFRRRPLDAGPPVPMDWLAVALMGSDRLRVVYDAKDVKLSGGADSDHDHLGVLISGLKKALEAMDCFQKGDWSYDSFEFKLKGRPWLSQGEDVVKSRLLLLRIVETLDSSGWRSCCSVLQRTGNDDFRMADTWYFMRPRTQAGGGNETASLPRPGAA</sequence>
<organism evidence="1 2">
    <name type="scientific">Lasiosphaeria miniovina</name>
    <dbReference type="NCBI Taxonomy" id="1954250"/>
    <lineage>
        <taxon>Eukaryota</taxon>
        <taxon>Fungi</taxon>
        <taxon>Dikarya</taxon>
        <taxon>Ascomycota</taxon>
        <taxon>Pezizomycotina</taxon>
        <taxon>Sordariomycetes</taxon>
        <taxon>Sordariomycetidae</taxon>
        <taxon>Sordariales</taxon>
        <taxon>Lasiosphaeriaceae</taxon>
        <taxon>Lasiosphaeria</taxon>
    </lineage>
</organism>
<dbReference type="EMBL" id="JAUIRO010000003">
    <property type="protein sequence ID" value="KAK0722807.1"/>
    <property type="molecule type" value="Genomic_DNA"/>
</dbReference>
<proteinExistence type="predicted"/>
<dbReference type="GeneID" id="85327053"/>
<reference evidence="1" key="1">
    <citation type="submission" date="2023-06" db="EMBL/GenBank/DDBJ databases">
        <title>Genome-scale phylogeny and comparative genomics of the fungal order Sordariales.</title>
        <authorList>
            <consortium name="Lawrence Berkeley National Laboratory"/>
            <person name="Hensen N."/>
            <person name="Bonometti L."/>
            <person name="Westerberg I."/>
            <person name="Brannstrom I.O."/>
            <person name="Guillou S."/>
            <person name="Cros-Aarteil S."/>
            <person name="Calhoun S."/>
            <person name="Haridas S."/>
            <person name="Kuo A."/>
            <person name="Mondo S."/>
            <person name="Pangilinan J."/>
            <person name="Riley R."/>
            <person name="LaButti K."/>
            <person name="Andreopoulos B."/>
            <person name="Lipzen A."/>
            <person name="Chen C."/>
            <person name="Yanf M."/>
            <person name="Daum C."/>
            <person name="Ng V."/>
            <person name="Clum A."/>
            <person name="Steindorff A."/>
            <person name="Ohm R."/>
            <person name="Martin F."/>
            <person name="Silar P."/>
            <person name="Natvig D."/>
            <person name="Lalanne C."/>
            <person name="Gautier V."/>
            <person name="Ament-velasquez S.L."/>
            <person name="Kruys A."/>
            <person name="Hutchinson M.I."/>
            <person name="Powell A.J."/>
            <person name="Barry K."/>
            <person name="Miller A.N."/>
            <person name="Grigoriev I.V."/>
            <person name="Debuchy R."/>
            <person name="Gladieux P."/>
            <person name="Thoren M.H."/>
            <person name="Johannesson H."/>
        </authorList>
    </citation>
    <scope>NUCLEOTIDE SEQUENCE</scope>
    <source>
        <strain evidence="1">SMH2392-1A</strain>
    </source>
</reference>
<gene>
    <name evidence="1" type="ORF">B0T26DRAFT_739919</name>
</gene>
<dbReference type="PANTHER" id="PTHR38696:SF1">
    <property type="entry name" value="MEDIATOR OF RNA POLYMERASE II TRANSCRIPTION SUBUNIT 13"/>
    <property type="match status" value="1"/>
</dbReference>
<dbReference type="Proteomes" id="UP001172101">
    <property type="component" value="Unassembled WGS sequence"/>
</dbReference>
<name>A0AA40AVI3_9PEZI</name>
<dbReference type="RefSeq" id="XP_060298731.1">
    <property type="nucleotide sequence ID" value="XM_060443783.1"/>
</dbReference>
<dbReference type="PANTHER" id="PTHR38696">
    <property type="entry name" value="MEDIATOR OF RNA POLYMERASE II TRANSCRIPTION SUBUNIT 13"/>
    <property type="match status" value="1"/>
</dbReference>
<comment type="caution">
    <text evidence="1">The sequence shown here is derived from an EMBL/GenBank/DDBJ whole genome shotgun (WGS) entry which is preliminary data.</text>
</comment>
<accession>A0AA40AVI3</accession>
<evidence type="ECO:0000313" key="1">
    <source>
        <dbReference type="EMBL" id="KAK0722807.1"/>
    </source>
</evidence>
<keyword evidence="2" id="KW-1185">Reference proteome</keyword>